<proteinExistence type="predicted"/>
<evidence type="ECO:0000313" key="2">
    <source>
        <dbReference type="EMBL" id="EKY02018.1"/>
    </source>
</evidence>
<dbReference type="InterPro" id="IPR025665">
    <property type="entry name" value="Beta-barrel_OMP_2"/>
</dbReference>
<sequence>MTMKIMIKFGAAFVRLMQTIIQFGSILVRPMQMTIQWGSMPMRPMQTIIQGIAMRVRPMQIMKKNISIAVLCSLVICGNSAFAQRERNKSLILSEENGWEYEVKAGVNIGGASPLPLPVEIRDIKSYSPKLNGLLEGSATKWLGNDYKWGVSAGLRLEEKGMETAATVKSYQTEIVNEGEKVAGYWTGDVNTNYKSSFVSLPILANYRFNPEWKVRAGLYVSYRMDGEFSGFVSDGYLREGTPIGEKISFTDGKTATYDFTSQLRRFLWGTQLGGSWRAFKHFSVTADLTWAFNNIFEADFKTISFNMYPIYLNVGFAYRF</sequence>
<dbReference type="HOGENOM" id="CLU_093065_0_0_10"/>
<evidence type="ECO:0000259" key="1">
    <source>
        <dbReference type="Pfam" id="PF13568"/>
    </source>
</evidence>
<dbReference type="Proteomes" id="UP000010433">
    <property type="component" value="Unassembled WGS sequence"/>
</dbReference>
<keyword evidence="3" id="KW-1185">Reference proteome</keyword>
<name>L1NF64_9BACT</name>
<accession>L1NF64</accession>
<dbReference type="PATRIC" id="fig|1127699.3.peg.838"/>
<dbReference type="EMBL" id="AMEP01000061">
    <property type="protein sequence ID" value="EKY02018.1"/>
    <property type="molecule type" value="Genomic_DNA"/>
</dbReference>
<dbReference type="AlphaFoldDB" id="L1NF64"/>
<dbReference type="STRING" id="1127699.HMPREF9151_00910"/>
<dbReference type="Pfam" id="PF13568">
    <property type="entry name" value="OMP_b-brl_2"/>
    <property type="match status" value="1"/>
</dbReference>
<organism evidence="2 3">
    <name type="scientific">Hoylesella saccharolytica F0055</name>
    <dbReference type="NCBI Taxonomy" id="1127699"/>
    <lineage>
        <taxon>Bacteria</taxon>
        <taxon>Pseudomonadati</taxon>
        <taxon>Bacteroidota</taxon>
        <taxon>Bacteroidia</taxon>
        <taxon>Bacteroidales</taxon>
        <taxon>Prevotellaceae</taxon>
        <taxon>Hoylesella</taxon>
    </lineage>
</organism>
<feature type="domain" description="Outer membrane protein beta-barrel" evidence="1">
    <location>
        <begin position="82"/>
        <end position="298"/>
    </location>
</feature>
<gene>
    <name evidence="2" type="ORF">HMPREF9151_00910</name>
</gene>
<comment type="caution">
    <text evidence="2">The sequence shown here is derived from an EMBL/GenBank/DDBJ whole genome shotgun (WGS) entry which is preliminary data.</text>
</comment>
<evidence type="ECO:0000313" key="3">
    <source>
        <dbReference type="Proteomes" id="UP000010433"/>
    </source>
</evidence>
<protein>
    <recommendedName>
        <fullName evidence="1">Outer membrane protein beta-barrel domain-containing protein</fullName>
    </recommendedName>
</protein>
<reference evidence="2 3" key="1">
    <citation type="submission" date="2012-05" db="EMBL/GenBank/DDBJ databases">
        <authorList>
            <person name="Weinstock G."/>
            <person name="Sodergren E."/>
            <person name="Lobos E.A."/>
            <person name="Fulton L."/>
            <person name="Fulton R."/>
            <person name="Courtney L."/>
            <person name="Fronick C."/>
            <person name="O'Laughlin M."/>
            <person name="Godfrey J."/>
            <person name="Wilson R.M."/>
            <person name="Miner T."/>
            <person name="Farmer C."/>
            <person name="Delehaunty K."/>
            <person name="Cordes M."/>
            <person name="Minx P."/>
            <person name="Tomlinson C."/>
            <person name="Chen J."/>
            <person name="Wollam A."/>
            <person name="Pepin K.H."/>
            <person name="Bhonagiri V."/>
            <person name="Zhang X."/>
            <person name="Suruliraj S."/>
            <person name="Warren W."/>
            <person name="Mitreva M."/>
            <person name="Mardis E.R."/>
            <person name="Wilson R.K."/>
        </authorList>
    </citation>
    <scope>NUCLEOTIDE SEQUENCE [LARGE SCALE GENOMIC DNA]</scope>
    <source>
        <strain evidence="2 3">F0055</strain>
    </source>
</reference>